<keyword evidence="7" id="KW-1185">Reference proteome</keyword>
<keyword evidence="2 4" id="KW-0689">Ribosomal protein</keyword>
<comment type="similarity">
    <text evidence="1 4">Belongs to the eukaryotic ribosomal protein eL42 family.</text>
</comment>
<dbReference type="SUPFAM" id="SSF55144">
    <property type="entry name" value="LigT-like"/>
    <property type="match status" value="1"/>
</dbReference>
<evidence type="ECO:0000256" key="3">
    <source>
        <dbReference type="ARBA" id="ARBA00023274"/>
    </source>
</evidence>
<dbReference type="AlphaFoldDB" id="A0A401L987"/>
<dbReference type="Pfam" id="PF00935">
    <property type="entry name" value="Ribosomal_L44"/>
    <property type="match status" value="1"/>
</dbReference>
<organism evidence="6 7">
    <name type="scientific">Aspergillus awamori</name>
    <name type="common">Black koji mold</name>
    <dbReference type="NCBI Taxonomy" id="105351"/>
    <lineage>
        <taxon>Eukaryota</taxon>
        <taxon>Fungi</taxon>
        <taxon>Dikarya</taxon>
        <taxon>Ascomycota</taxon>
        <taxon>Pezizomycotina</taxon>
        <taxon>Eurotiomycetes</taxon>
        <taxon>Eurotiomycetidae</taxon>
        <taxon>Eurotiales</taxon>
        <taxon>Aspergillaceae</taxon>
        <taxon>Aspergillus</taxon>
    </lineage>
</organism>
<dbReference type="Proteomes" id="UP000286921">
    <property type="component" value="Unassembled WGS sequence"/>
</dbReference>
<dbReference type="PANTHER" id="PTHR10369">
    <property type="entry name" value="60S RIBOSOMAL PROTEIN L36A/L44"/>
    <property type="match status" value="1"/>
</dbReference>
<dbReference type="InterPro" id="IPR053708">
    <property type="entry name" value="Ribosomal_LSU_eL42"/>
</dbReference>
<dbReference type="STRING" id="105351.A0A401L987"/>
<name>A0A401L987_ASPAW</name>
<evidence type="ECO:0000256" key="5">
    <source>
        <dbReference type="SAM" id="MobiDB-lite"/>
    </source>
</evidence>
<evidence type="ECO:0000256" key="4">
    <source>
        <dbReference type="RuleBase" id="RU000666"/>
    </source>
</evidence>
<evidence type="ECO:0000256" key="1">
    <source>
        <dbReference type="ARBA" id="ARBA00009364"/>
    </source>
</evidence>
<accession>A0A401L987</accession>
<dbReference type="GO" id="GO:0005840">
    <property type="term" value="C:ribosome"/>
    <property type="evidence" value="ECO:0007669"/>
    <property type="project" value="UniProtKB-KW"/>
</dbReference>
<dbReference type="PROSITE" id="PS01172">
    <property type="entry name" value="RIBOSOMAL_L44E"/>
    <property type="match status" value="1"/>
</dbReference>
<reference evidence="6 7" key="1">
    <citation type="submission" date="2016-09" db="EMBL/GenBank/DDBJ databases">
        <title>Aspergillus awamori IFM 58123T.</title>
        <authorList>
            <person name="Kusuya Y."/>
            <person name="Shimizu M."/>
            <person name="Takahashi H."/>
            <person name="Yaguchi T."/>
        </authorList>
    </citation>
    <scope>NUCLEOTIDE SEQUENCE [LARGE SCALE GENOMIC DNA]</scope>
    <source>
        <strain evidence="6 7">IFM 58123</strain>
    </source>
</reference>
<dbReference type="EMBL" id="BDHI01000029">
    <property type="protein sequence ID" value="GCB28111.1"/>
    <property type="molecule type" value="Genomic_DNA"/>
</dbReference>
<evidence type="ECO:0000313" key="6">
    <source>
        <dbReference type="EMBL" id="GCB28111.1"/>
    </source>
</evidence>
<evidence type="ECO:0000256" key="2">
    <source>
        <dbReference type="ARBA" id="ARBA00022980"/>
    </source>
</evidence>
<proteinExistence type="inferred from homology"/>
<keyword evidence="3 4" id="KW-0687">Ribonucleoprotein</keyword>
<dbReference type="Gene3D" id="3.90.1140.10">
    <property type="entry name" value="Cyclic phosphodiesterase"/>
    <property type="match status" value="1"/>
</dbReference>
<comment type="caution">
    <text evidence="6">The sequence shown here is derived from an EMBL/GenBank/DDBJ whole genome shotgun (WGS) entry which is preliminary data.</text>
</comment>
<gene>
    <name evidence="6" type="ORF">AAWM_10996</name>
</gene>
<dbReference type="GO" id="GO:1990904">
    <property type="term" value="C:ribonucleoprotein complex"/>
    <property type="evidence" value="ECO:0007669"/>
    <property type="project" value="UniProtKB-KW"/>
</dbReference>
<dbReference type="FunFam" id="3.10.450.80:FF:000001">
    <property type="entry name" value="60S ribosomal protein L44"/>
    <property type="match status" value="1"/>
</dbReference>
<dbReference type="Gene3D" id="3.10.450.80">
    <property type="match status" value="1"/>
</dbReference>
<dbReference type="GO" id="GO:0003735">
    <property type="term" value="F:structural constituent of ribosome"/>
    <property type="evidence" value="ECO:0007669"/>
    <property type="project" value="InterPro"/>
</dbReference>
<dbReference type="SUPFAM" id="SSF57829">
    <property type="entry name" value="Zn-binding ribosomal proteins"/>
    <property type="match status" value="1"/>
</dbReference>
<sequence>MTQYNFQGPNRSQKNTPDEYQSQKQIQARYEAHRSSRNEQYKERLLSRDFTGWQIDDILRKLQAGANGETLPFVDSRHNLTLYARPPQHIRDLIAEVQQAIREIAPSIWFTPPEQLHMTTLEIASCRPEPEVEGLVSHLQGSGVVPKLVDFLFHHRTRLVKPMISYDATAMALSFVPAAGEETTTAHNVDGDGYTYHHLRRDVSSIVTATGLQMKPRYIALSAHITIARFITRDGFLIDNPNKVEDEAVDHARVAALVERVGKINEMLRTKYWFQEDGAISGKGEWLVGQEKGLEFCKGTSFYGGGEAVVVNVPKTRRTYCKSKECHKHTQHKVTQYKAGKASLFAQGKRRYDRKQSGYGGQTKPVFHKKAKTTKKIVLRLECTACKTKKQLSLKRCKHFELGGDKKTKGAALVF</sequence>
<protein>
    <submittedName>
        <fullName evidence="6">60S ribosomal protein L44</fullName>
    </submittedName>
</protein>
<dbReference type="InterPro" id="IPR000552">
    <property type="entry name" value="Ribosomal_eL44"/>
</dbReference>
<feature type="region of interest" description="Disordered" evidence="5">
    <location>
        <begin position="1"/>
        <end position="25"/>
    </location>
</feature>
<evidence type="ECO:0000313" key="7">
    <source>
        <dbReference type="Proteomes" id="UP000286921"/>
    </source>
</evidence>
<dbReference type="InterPro" id="IPR011332">
    <property type="entry name" value="Ribosomal_zn-bd"/>
</dbReference>
<dbReference type="InterPro" id="IPR009097">
    <property type="entry name" value="Cyclic_Pdiesterase"/>
</dbReference>
<dbReference type="GO" id="GO:0006412">
    <property type="term" value="P:translation"/>
    <property type="evidence" value="ECO:0007669"/>
    <property type="project" value="InterPro"/>
</dbReference>